<dbReference type="SUPFAM" id="SSF53448">
    <property type="entry name" value="Nucleotide-diphospho-sugar transferases"/>
    <property type="match status" value="1"/>
</dbReference>
<sequence>MTPSYNQADFITDNLESIKRQTHPNVEHLVIDGESTDGTVDILRRYEDKYDLVWRSEPDEGQSDAINKGFELAEGEIVGWLNSDDVYFDTGVLKRVCDHFARTDADIIYGDLAYIDGDSYVTEVDVRPDFDVSKLPYRILIGQPATFFRREVVQDNRLDTTLNFGMDYDFWIRLSRHFEIRHVRDILAGFRVHELQKTEDEAATAEEVEEMLKRHYDSTDFERGLSMLADNAWTEADRAFAALVATYKLHRDPPILAFNGEFASFSEMLTNLGPSVRDIQKVLRRSWR</sequence>
<evidence type="ECO:0000313" key="2">
    <source>
        <dbReference type="EMBL" id="AOW80041.1"/>
    </source>
</evidence>
<reference evidence="2 3" key="1">
    <citation type="submission" date="2016-06" db="EMBL/GenBank/DDBJ databases">
        <title>Discovery of anaerobic lithoheterotrophic haloarchaeon capable of sulfur respiration by hydrogen and formate.</title>
        <authorList>
            <person name="Sorokin D.Y."/>
            <person name="Kublanov I.V."/>
            <person name="Roman P."/>
            <person name="Sinninghe Damste J.S."/>
            <person name="Golyshin P.N."/>
            <person name="Rojo D."/>
            <person name="Ciordia S."/>
            <person name="Mena Md.C."/>
            <person name="Ferrer M."/>
            <person name="Smedile F."/>
            <person name="Messina E."/>
            <person name="La Cono V."/>
            <person name="Yakimov M.M."/>
        </authorList>
    </citation>
    <scope>NUCLEOTIDE SEQUENCE [LARGE SCALE GENOMIC DNA]</scope>
    <source>
        <strain evidence="2 3">HTSR1</strain>
    </source>
</reference>
<evidence type="ECO:0000259" key="1">
    <source>
        <dbReference type="Pfam" id="PF00535"/>
    </source>
</evidence>
<dbReference type="Gene3D" id="3.90.550.10">
    <property type="entry name" value="Spore Coat Polysaccharide Biosynthesis Protein SpsA, Chain A"/>
    <property type="match status" value="1"/>
</dbReference>
<name>A0A1D8S3V9_9EURY</name>
<gene>
    <name evidence="2" type="ORF">HTSR_0855</name>
</gene>
<dbReference type="InterPro" id="IPR001173">
    <property type="entry name" value="Glyco_trans_2-like"/>
</dbReference>
<dbReference type="Proteomes" id="UP000185608">
    <property type="component" value="Chromosome"/>
</dbReference>
<dbReference type="InterPro" id="IPR029044">
    <property type="entry name" value="Nucleotide-diphossugar_trans"/>
</dbReference>
<evidence type="ECO:0000313" key="3">
    <source>
        <dbReference type="Proteomes" id="UP000185608"/>
    </source>
</evidence>
<organism evidence="2 3">
    <name type="scientific">Halodesulfurarchaeum formicicum</name>
    <dbReference type="NCBI Taxonomy" id="1873524"/>
    <lineage>
        <taxon>Archaea</taxon>
        <taxon>Methanobacteriati</taxon>
        <taxon>Methanobacteriota</taxon>
        <taxon>Stenosarchaea group</taxon>
        <taxon>Halobacteria</taxon>
        <taxon>Halobacteriales</taxon>
        <taxon>Halobacteriaceae</taxon>
        <taxon>Halodesulfurarchaeum</taxon>
    </lineage>
</organism>
<proteinExistence type="predicted"/>
<dbReference type="KEGG" id="halh:HTSR_0855"/>
<dbReference type="EMBL" id="CP016070">
    <property type="protein sequence ID" value="AOW80041.1"/>
    <property type="molecule type" value="Genomic_DNA"/>
</dbReference>
<dbReference type="CDD" id="cd06433">
    <property type="entry name" value="GT_2_WfgS_like"/>
    <property type="match status" value="1"/>
</dbReference>
<dbReference type="AlphaFoldDB" id="A0A1D8S3V9"/>
<dbReference type="PANTHER" id="PTHR43685">
    <property type="entry name" value="GLYCOSYLTRANSFERASE"/>
    <property type="match status" value="1"/>
</dbReference>
<dbReference type="PANTHER" id="PTHR43685:SF2">
    <property type="entry name" value="GLYCOSYLTRANSFERASE 2-LIKE DOMAIN-CONTAINING PROTEIN"/>
    <property type="match status" value="1"/>
</dbReference>
<feature type="domain" description="Glycosyltransferase 2-like" evidence="1">
    <location>
        <begin position="2"/>
        <end position="125"/>
    </location>
</feature>
<protein>
    <recommendedName>
        <fullName evidence="1">Glycosyltransferase 2-like domain-containing protein</fullName>
    </recommendedName>
</protein>
<dbReference type="Pfam" id="PF00535">
    <property type="entry name" value="Glycos_transf_2"/>
    <property type="match status" value="1"/>
</dbReference>
<accession>A0A1D8S3V9</accession>
<dbReference type="InterPro" id="IPR050834">
    <property type="entry name" value="Glycosyltransf_2"/>
</dbReference>